<dbReference type="OrthoDB" id="2678750at2"/>
<evidence type="ECO:0000313" key="3">
    <source>
        <dbReference type="Proteomes" id="UP000180175"/>
    </source>
</evidence>
<reference evidence="2" key="4">
    <citation type="submission" date="2020-10" db="EMBL/GenBank/DDBJ databases">
        <authorList>
            <person name="Bassil N.M."/>
            <person name="Lloyd J.R."/>
        </authorList>
    </citation>
    <scope>NUCLEOTIDE SEQUENCE</scope>
    <source>
        <strain evidence="2">NB2006</strain>
    </source>
</reference>
<evidence type="ECO:0000313" key="2">
    <source>
        <dbReference type="EMBL" id="QOY35834.1"/>
    </source>
</evidence>
<dbReference type="Proteomes" id="UP000180175">
    <property type="component" value="Chromosome"/>
</dbReference>
<sequence>MKWQAKEIDLYLQAKEYVDTAIIPLVPISWGNELKSTVQMGEFITLISDELERQFKGRVFQFPSYTYLKTEKVEERLSKINSFDEHLKENGFSHIIYLTSDIEWKQIEGEMKDTLLWIPSIPLEHMEQKYKLETLSNQIKQMLPIMTNKWQKAKIEDN</sequence>
<dbReference type="KEGG" id="aia:AWH56_024800"/>
<dbReference type="AlphaFoldDB" id="A0A1S2KVU1"/>
<dbReference type="EMBL" id="LQXD01000202">
    <property type="protein sequence ID" value="OIJ04246.1"/>
    <property type="molecule type" value="Genomic_DNA"/>
</dbReference>
<reference evidence="2 3" key="2">
    <citation type="journal article" date="2017" name="Genome Announc.">
        <title>Draft Genome Sequences of Four Alkaliphilic Bacteria Belonging to the Anaerobacillus Genus.</title>
        <authorList>
            <person name="Bassil N.M."/>
            <person name="Lloyd J.R."/>
        </authorList>
    </citation>
    <scope>NUCLEOTIDE SEQUENCE [LARGE SCALE GENOMIC DNA]</scope>
    <source>
        <strain evidence="2 3">NB2006</strain>
    </source>
</reference>
<gene>
    <name evidence="2" type="ORF">AWH56_024800</name>
    <name evidence="1" type="ORF">AWH56_23645</name>
</gene>
<dbReference type="RefSeq" id="WP_071319381.1">
    <property type="nucleotide sequence ID" value="NZ_CP063356.2"/>
</dbReference>
<dbReference type="EMBL" id="CP063356">
    <property type="protein sequence ID" value="QOY35834.1"/>
    <property type="molecule type" value="Genomic_DNA"/>
</dbReference>
<reference evidence="2 3" key="3">
    <citation type="journal article" date="2019" name="Int. J. Syst. Evol. Microbiol.">
        <title>Anaerobacillus isosaccharinicus sp. nov., an alkaliphilic bacterium which degrades isosaccharinic acid.</title>
        <authorList>
            <person name="Bassil N.M."/>
            <person name="Lloyd J.R."/>
        </authorList>
    </citation>
    <scope>NUCLEOTIDE SEQUENCE [LARGE SCALE GENOMIC DNA]</scope>
    <source>
        <strain evidence="2 3">NB2006</strain>
    </source>
</reference>
<reference evidence="1 3" key="1">
    <citation type="submission" date="2016-10" db="EMBL/GenBank/DDBJ databases">
        <title>Draft genome sequences of four alkaliphilic bacteria belonging to the Anaerobacillus genus.</title>
        <authorList>
            <person name="Bassil N.M."/>
            <person name="Lloyd J.R."/>
        </authorList>
    </citation>
    <scope>NUCLEOTIDE SEQUENCE [LARGE SCALE GENOMIC DNA]</scope>
    <source>
        <strain evidence="1 3">NB2006</strain>
    </source>
</reference>
<name>A0A1S2KVU1_9BACI</name>
<keyword evidence="3" id="KW-1185">Reference proteome</keyword>
<accession>A0A1S2KVU1</accession>
<dbReference type="Pfam" id="PF10673">
    <property type="entry name" value="DUF2487"/>
    <property type="match status" value="1"/>
</dbReference>
<evidence type="ECO:0000313" key="1">
    <source>
        <dbReference type="EMBL" id="OIJ04246.1"/>
    </source>
</evidence>
<proteinExistence type="predicted"/>
<organism evidence="1 3">
    <name type="scientific">Anaerobacillus isosaccharinicus</name>
    <dbReference type="NCBI Taxonomy" id="1532552"/>
    <lineage>
        <taxon>Bacteria</taxon>
        <taxon>Bacillati</taxon>
        <taxon>Bacillota</taxon>
        <taxon>Bacilli</taxon>
        <taxon>Bacillales</taxon>
        <taxon>Bacillaceae</taxon>
        <taxon>Anaerobacillus</taxon>
    </lineage>
</organism>
<protein>
    <submittedName>
        <fullName evidence="2">YpiF family protein</fullName>
    </submittedName>
</protein>
<dbReference type="InterPro" id="IPR019615">
    <property type="entry name" value="DUF2487"/>
</dbReference>